<dbReference type="GO" id="GO:0004674">
    <property type="term" value="F:protein serine/threonine kinase activity"/>
    <property type="evidence" value="ECO:0007669"/>
    <property type="project" value="UniProtKB-KW"/>
</dbReference>
<feature type="domain" description="Protein kinase" evidence="9">
    <location>
        <begin position="141"/>
        <end position="482"/>
    </location>
</feature>
<evidence type="ECO:0000259" key="9">
    <source>
        <dbReference type="PROSITE" id="PS50011"/>
    </source>
</evidence>
<accession>X0BLT2</accession>
<comment type="similarity">
    <text evidence="7">Belongs to the protein kinase superfamily.</text>
</comment>
<evidence type="ECO:0000256" key="6">
    <source>
        <dbReference type="PROSITE-ProRule" id="PRU10141"/>
    </source>
</evidence>
<name>X0BLT2_FUSOX</name>
<feature type="binding site" evidence="6">
    <location>
        <position position="180"/>
    </location>
    <ligand>
        <name>ATP</name>
        <dbReference type="ChEBI" id="CHEBI:30616"/>
    </ligand>
</feature>
<dbReference type="SMART" id="SM00220">
    <property type="entry name" value="S_TKc"/>
    <property type="match status" value="1"/>
</dbReference>
<protein>
    <submittedName>
        <fullName evidence="10">CMGC/CLK protein kinase</fullName>
    </submittedName>
</protein>
<keyword evidence="11" id="KW-1185">Reference proteome</keyword>
<dbReference type="GO" id="GO:0005634">
    <property type="term" value="C:nucleus"/>
    <property type="evidence" value="ECO:0007669"/>
    <property type="project" value="TreeGrafter"/>
</dbReference>
<dbReference type="PANTHER" id="PTHR45646">
    <property type="entry name" value="SERINE/THREONINE-PROTEIN KINASE DOA-RELATED"/>
    <property type="match status" value="1"/>
</dbReference>
<evidence type="ECO:0000256" key="3">
    <source>
        <dbReference type="ARBA" id="ARBA00022741"/>
    </source>
</evidence>
<evidence type="ECO:0000256" key="5">
    <source>
        <dbReference type="ARBA" id="ARBA00022840"/>
    </source>
</evidence>
<proteinExistence type="inferred from homology"/>
<dbReference type="InterPro" id="IPR011009">
    <property type="entry name" value="Kinase-like_dom_sf"/>
</dbReference>
<feature type="compositionally biased region" description="Basic and acidic residues" evidence="8">
    <location>
        <begin position="32"/>
        <end position="46"/>
    </location>
</feature>
<dbReference type="InterPro" id="IPR008271">
    <property type="entry name" value="Ser/Thr_kinase_AS"/>
</dbReference>
<keyword evidence="5 6" id="KW-0067">ATP-binding</keyword>
<dbReference type="PANTHER" id="PTHR45646:SF11">
    <property type="entry name" value="SERINE_THREONINE-PROTEIN KINASE DOA"/>
    <property type="match status" value="1"/>
</dbReference>
<sequence length="500" mass="56766">MESLSSTGRAERSITKPSRQIVPATLPLADTAIERAREGQEDHSSTRTDLAVSKVVVDTLPSNIQDKVTAATIEPMCMRQYVPDDAYNRDVGRPRVRKKKIPRAPRNRAREVSVRFVPDARYNKEDGSYNWDINAEFTEEFKILGCLGEGGYGTVVKASRVSKSEDEASRVPKSEDVAIKISALGKECSDAARKELRILETLKMNDEKNQNRCTRAQDWFEYRGHVCLVLDLHGKNTYKFLQENKYLPYPNSQIQSFARQLFTAVAFLHDLGIVHADIKPDNLVLCDDAYRILSYNGEKPSSCHVRSVEARSAERNVLKNTEVRLIDFGLSTFIDEPPLYFCSTPEFSAPETWLCQEASFSHDIWSIGCCLIEFFTGDVLFNTDDMTEYLAMTEAITGLKLEDEISWITDAKFRGILSALLPNAMQEPRKKIRRMKMKHIDQIIIPRDDTFLRNFLDLLKRIFVLNPNHRITAQQALQHPCLTEIVLPDDGTLAAESSFA</sequence>
<evidence type="ECO:0000313" key="11">
    <source>
        <dbReference type="Proteomes" id="UP000030663"/>
    </source>
</evidence>
<keyword evidence="2" id="KW-0808">Transferase</keyword>
<evidence type="ECO:0000256" key="2">
    <source>
        <dbReference type="ARBA" id="ARBA00022679"/>
    </source>
</evidence>
<dbReference type="Proteomes" id="UP000030663">
    <property type="component" value="Unassembled WGS sequence"/>
</dbReference>
<dbReference type="GO" id="GO:0005524">
    <property type="term" value="F:ATP binding"/>
    <property type="evidence" value="ECO:0007669"/>
    <property type="project" value="UniProtKB-UniRule"/>
</dbReference>
<dbReference type="InterPro" id="IPR017441">
    <property type="entry name" value="Protein_kinase_ATP_BS"/>
</dbReference>
<gene>
    <name evidence="10" type="ORF">FOQG_15578</name>
</gene>
<dbReference type="InterPro" id="IPR051175">
    <property type="entry name" value="CLK_kinases"/>
</dbReference>
<dbReference type="Pfam" id="PF00069">
    <property type="entry name" value="Pkinase"/>
    <property type="match status" value="1"/>
</dbReference>
<dbReference type="PROSITE" id="PS50011">
    <property type="entry name" value="PROTEIN_KINASE_DOM"/>
    <property type="match status" value="1"/>
</dbReference>
<reference evidence="10 11" key="1">
    <citation type="submission" date="2011-11" db="EMBL/GenBank/DDBJ databases">
        <title>The Genome Sequence of Fusarium oxysporum PHW815.</title>
        <authorList>
            <consortium name="The Broad Institute Genome Sequencing Platform"/>
            <person name="Ma L.-J."/>
            <person name="Gale L.R."/>
            <person name="Schwartz D.C."/>
            <person name="Zhou S."/>
            <person name="Corby-Kistler H."/>
            <person name="Young S.K."/>
            <person name="Zeng Q."/>
            <person name="Gargeya S."/>
            <person name="Fitzgerald M."/>
            <person name="Haas B."/>
            <person name="Abouelleil A."/>
            <person name="Alvarado L."/>
            <person name="Arachchi H.M."/>
            <person name="Berlin A."/>
            <person name="Brown A."/>
            <person name="Chapman S.B."/>
            <person name="Chen Z."/>
            <person name="Dunbar C."/>
            <person name="Freedman E."/>
            <person name="Gearin G."/>
            <person name="Goldberg J."/>
            <person name="Griggs A."/>
            <person name="Gujja S."/>
            <person name="Heiman D."/>
            <person name="Howarth C."/>
            <person name="Larson L."/>
            <person name="Lui A."/>
            <person name="MacDonald P.J.P."/>
            <person name="Montmayeur A."/>
            <person name="Murphy C."/>
            <person name="Neiman D."/>
            <person name="Pearson M."/>
            <person name="Priest M."/>
            <person name="Roberts A."/>
            <person name="Saif S."/>
            <person name="Shea T."/>
            <person name="Shenoy N."/>
            <person name="Sisk P."/>
            <person name="Stolte C."/>
            <person name="Sykes S."/>
            <person name="Wortman J."/>
            <person name="Nusbaum C."/>
            <person name="Birren B."/>
        </authorList>
    </citation>
    <scope>NUCLEOTIDE SEQUENCE [LARGE SCALE GENOMIC DNA]</scope>
    <source>
        <strain evidence="10 11">54005</strain>
    </source>
</reference>
<evidence type="ECO:0000256" key="7">
    <source>
        <dbReference type="RuleBase" id="RU000304"/>
    </source>
</evidence>
<evidence type="ECO:0000256" key="4">
    <source>
        <dbReference type="ARBA" id="ARBA00022777"/>
    </source>
</evidence>
<dbReference type="OrthoDB" id="5012033at2759"/>
<keyword evidence="4 10" id="KW-0418">Kinase</keyword>
<organism evidence="10 11">
    <name type="scientific">Fusarium oxysporum f. sp. raphani 54005</name>
    <dbReference type="NCBI Taxonomy" id="1089458"/>
    <lineage>
        <taxon>Eukaryota</taxon>
        <taxon>Fungi</taxon>
        <taxon>Dikarya</taxon>
        <taxon>Ascomycota</taxon>
        <taxon>Pezizomycotina</taxon>
        <taxon>Sordariomycetes</taxon>
        <taxon>Hypocreomycetidae</taxon>
        <taxon>Hypocreales</taxon>
        <taxon>Nectriaceae</taxon>
        <taxon>Fusarium</taxon>
        <taxon>Fusarium oxysporum species complex</taxon>
    </lineage>
</organism>
<dbReference type="SUPFAM" id="SSF56112">
    <property type="entry name" value="Protein kinase-like (PK-like)"/>
    <property type="match status" value="1"/>
</dbReference>
<keyword evidence="1 7" id="KW-0723">Serine/threonine-protein kinase</keyword>
<dbReference type="EMBL" id="JH658456">
    <property type="protein sequence ID" value="EXK79853.1"/>
    <property type="molecule type" value="Genomic_DNA"/>
</dbReference>
<dbReference type="PROSITE" id="PS00108">
    <property type="entry name" value="PROTEIN_KINASE_ST"/>
    <property type="match status" value="1"/>
</dbReference>
<feature type="region of interest" description="Disordered" evidence="8">
    <location>
        <begin position="1"/>
        <end position="47"/>
    </location>
</feature>
<dbReference type="AlphaFoldDB" id="X0BLT2"/>
<dbReference type="InterPro" id="IPR000719">
    <property type="entry name" value="Prot_kinase_dom"/>
</dbReference>
<dbReference type="Gene3D" id="1.10.510.10">
    <property type="entry name" value="Transferase(Phosphotransferase) domain 1"/>
    <property type="match status" value="1"/>
</dbReference>
<evidence type="ECO:0000256" key="8">
    <source>
        <dbReference type="SAM" id="MobiDB-lite"/>
    </source>
</evidence>
<evidence type="ECO:0000256" key="1">
    <source>
        <dbReference type="ARBA" id="ARBA00022527"/>
    </source>
</evidence>
<evidence type="ECO:0000313" key="10">
    <source>
        <dbReference type="EMBL" id="EXK79853.1"/>
    </source>
</evidence>
<dbReference type="GO" id="GO:0043484">
    <property type="term" value="P:regulation of RNA splicing"/>
    <property type="evidence" value="ECO:0007669"/>
    <property type="project" value="TreeGrafter"/>
</dbReference>
<keyword evidence="3 6" id="KW-0547">Nucleotide-binding</keyword>
<dbReference type="Gene3D" id="3.30.200.20">
    <property type="entry name" value="Phosphorylase Kinase, domain 1"/>
    <property type="match status" value="1"/>
</dbReference>
<dbReference type="HOGENOM" id="CLU_000288_5_17_1"/>
<dbReference type="PROSITE" id="PS00107">
    <property type="entry name" value="PROTEIN_KINASE_ATP"/>
    <property type="match status" value="1"/>
</dbReference>